<dbReference type="InterPro" id="IPR036179">
    <property type="entry name" value="Ig-like_dom_sf"/>
</dbReference>
<dbReference type="PROSITE" id="PS50835">
    <property type="entry name" value="IG_LIKE"/>
    <property type="match status" value="2"/>
</dbReference>
<evidence type="ECO:0000313" key="3">
    <source>
        <dbReference type="EMBL" id="CAF0737729.1"/>
    </source>
</evidence>
<dbReference type="Proteomes" id="UP000682733">
    <property type="component" value="Unassembled WGS sequence"/>
</dbReference>
<sequence length="272" mass="31158">MDHLQGFLLSILCAIIRATQWSTSDMKIFAEKGSDLSLPCGFYSDGDNSDKTIIQWMFHNIPIEGNGNHANRRWKPLFLNTQSLINEPRYSIRHKIRNLNLTTSHYATILSISPLEESDAGIYICKTHSPNTINVQYHLRVIKSFNIDPPQIQIPANAIDKAYSIELHCILTDNYHRPLHKIHWLHNNKPILSSSSTKSQGAPPHAKITNNITKQSYVSTLYYTGLTPTVIGSYVCEYERLKKHVQVELEPLSSGMYVIEQTARIWYAWLHE</sequence>
<feature type="domain" description="Ig-like" evidence="2">
    <location>
        <begin position="150"/>
        <end position="253"/>
    </location>
</feature>
<name>A0A813R2K5_9BILA</name>
<dbReference type="InterPro" id="IPR003599">
    <property type="entry name" value="Ig_sub"/>
</dbReference>
<reference evidence="4" key="1">
    <citation type="submission" date="2021-02" db="EMBL/GenBank/DDBJ databases">
        <authorList>
            <person name="Nowell W R."/>
        </authorList>
    </citation>
    <scope>NUCLEOTIDE SEQUENCE</scope>
</reference>
<feature type="signal peptide" evidence="1">
    <location>
        <begin position="1"/>
        <end position="18"/>
    </location>
</feature>
<protein>
    <recommendedName>
        <fullName evidence="2">Ig-like domain-containing protein</fullName>
    </recommendedName>
</protein>
<feature type="domain" description="Ig-like" evidence="2">
    <location>
        <begin position="30"/>
        <end position="136"/>
    </location>
</feature>
<comment type="caution">
    <text evidence="4">The sequence shown here is derived from an EMBL/GenBank/DDBJ whole genome shotgun (WGS) entry which is preliminary data.</text>
</comment>
<organism evidence="4 7">
    <name type="scientific">Didymodactylos carnosus</name>
    <dbReference type="NCBI Taxonomy" id="1234261"/>
    <lineage>
        <taxon>Eukaryota</taxon>
        <taxon>Metazoa</taxon>
        <taxon>Spiralia</taxon>
        <taxon>Gnathifera</taxon>
        <taxon>Rotifera</taxon>
        <taxon>Eurotatoria</taxon>
        <taxon>Bdelloidea</taxon>
        <taxon>Philodinida</taxon>
        <taxon>Philodinidae</taxon>
        <taxon>Didymodactylos</taxon>
    </lineage>
</organism>
<dbReference type="SUPFAM" id="SSF48726">
    <property type="entry name" value="Immunoglobulin"/>
    <property type="match status" value="2"/>
</dbReference>
<dbReference type="InterPro" id="IPR013106">
    <property type="entry name" value="Ig_V-set"/>
</dbReference>
<dbReference type="EMBL" id="CAJOBA010000219">
    <property type="protein sequence ID" value="CAF3514652.1"/>
    <property type="molecule type" value="Genomic_DNA"/>
</dbReference>
<dbReference type="Proteomes" id="UP000677228">
    <property type="component" value="Unassembled WGS sequence"/>
</dbReference>
<gene>
    <name evidence="4" type="ORF">GPM918_LOCUS2255</name>
    <name evidence="3" type="ORF">OVA965_LOCUS1245</name>
    <name evidence="6" type="ORF">SRO942_LOCUS2255</name>
    <name evidence="5" type="ORF">TMI583_LOCUS1246</name>
</gene>
<dbReference type="PANTHER" id="PTHR11422">
    <property type="entry name" value="T-CELL SURFACE GLYCOPROTEIN CD4"/>
    <property type="match status" value="1"/>
</dbReference>
<evidence type="ECO:0000259" key="2">
    <source>
        <dbReference type="PROSITE" id="PS50835"/>
    </source>
</evidence>
<evidence type="ECO:0000313" key="5">
    <source>
        <dbReference type="EMBL" id="CAF3514652.1"/>
    </source>
</evidence>
<keyword evidence="1" id="KW-0732">Signal</keyword>
<evidence type="ECO:0000313" key="6">
    <source>
        <dbReference type="EMBL" id="CAF3559788.1"/>
    </source>
</evidence>
<dbReference type="InterPro" id="IPR007110">
    <property type="entry name" value="Ig-like_dom"/>
</dbReference>
<dbReference type="EMBL" id="CAJNOK010000219">
    <property type="protein sequence ID" value="CAF0737729.1"/>
    <property type="molecule type" value="Genomic_DNA"/>
</dbReference>
<dbReference type="Proteomes" id="UP000663829">
    <property type="component" value="Unassembled WGS sequence"/>
</dbReference>
<accession>A0A813R2K5</accession>
<dbReference type="PANTHER" id="PTHR11422:SF6">
    <property type="entry name" value="HEMICENTIN-1 ISOFORM X1"/>
    <property type="match status" value="1"/>
</dbReference>
<proteinExistence type="predicted"/>
<dbReference type="OrthoDB" id="10014810at2759"/>
<dbReference type="Proteomes" id="UP000681722">
    <property type="component" value="Unassembled WGS sequence"/>
</dbReference>
<evidence type="ECO:0000313" key="7">
    <source>
        <dbReference type="Proteomes" id="UP000663829"/>
    </source>
</evidence>
<dbReference type="Gene3D" id="2.60.40.10">
    <property type="entry name" value="Immunoglobulins"/>
    <property type="match status" value="2"/>
</dbReference>
<dbReference type="SMART" id="SM00409">
    <property type="entry name" value="IG"/>
    <property type="match status" value="1"/>
</dbReference>
<dbReference type="InterPro" id="IPR013783">
    <property type="entry name" value="Ig-like_fold"/>
</dbReference>
<feature type="chain" id="PRO_5036222752" description="Ig-like domain-containing protein" evidence="1">
    <location>
        <begin position="19"/>
        <end position="272"/>
    </location>
</feature>
<evidence type="ECO:0000313" key="4">
    <source>
        <dbReference type="EMBL" id="CAF0777152.1"/>
    </source>
</evidence>
<dbReference type="EMBL" id="CAJOBC010000244">
    <property type="protein sequence ID" value="CAF3559788.1"/>
    <property type="molecule type" value="Genomic_DNA"/>
</dbReference>
<keyword evidence="7" id="KW-1185">Reference proteome</keyword>
<dbReference type="EMBL" id="CAJNOQ010000244">
    <property type="protein sequence ID" value="CAF0777152.1"/>
    <property type="molecule type" value="Genomic_DNA"/>
</dbReference>
<evidence type="ECO:0000256" key="1">
    <source>
        <dbReference type="SAM" id="SignalP"/>
    </source>
</evidence>
<dbReference type="Pfam" id="PF07686">
    <property type="entry name" value="V-set"/>
    <property type="match status" value="1"/>
</dbReference>
<dbReference type="AlphaFoldDB" id="A0A813R2K5"/>